<dbReference type="FunFam" id="3.20.20.80:FF:000121">
    <property type="entry name" value="Beta-galactosidase"/>
    <property type="match status" value="1"/>
</dbReference>
<dbReference type="InterPro" id="IPR008979">
    <property type="entry name" value="Galactose-bd-like_sf"/>
</dbReference>
<dbReference type="Gene3D" id="2.70.98.10">
    <property type="match status" value="1"/>
</dbReference>
<dbReference type="InterPro" id="IPR032312">
    <property type="entry name" value="LacZ_4"/>
</dbReference>
<dbReference type="Gene3D" id="3.20.20.80">
    <property type="entry name" value="Glycosidases"/>
    <property type="match status" value="1"/>
</dbReference>
<dbReference type="PANTHER" id="PTHR46323:SF2">
    <property type="entry name" value="BETA-GALACTOSIDASE"/>
    <property type="match status" value="1"/>
</dbReference>
<dbReference type="Pfam" id="PF02836">
    <property type="entry name" value="Glyco_hydro_2_C"/>
    <property type="match status" value="1"/>
</dbReference>
<dbReference type="GO" id="GO:0009341">
    <property type="term" value="C:beta-galactosidase complex"/>
    <property type="evidence" value="ECO:0007669"/>
    <property type="project" value="InterPro"/>
</dbReference>
<comment type="subunit">
    <text evidence="4">Monomer.</text>
</comment>
<comment type="caution">
    <text evidence="12">The sequence shown here is derived from an EMBL/GenBank/DDBJ whole genome shotgun (WGS) entry which is preliminary data.</text>
</comment>
<evidence type="ECO:0000256" key="3">
    <source>
        <dbReference type="ARBA" id="ARBA00007401"/>
    </source>
</evidence>
<evidence type="ECO:0000256" key="2">
    <source>
        <dbReference type="ARBA" id="ARBA00001913"/>
    </source>
</evidence>
<sequence length="1056" mass="121431">MCIKLKLIDVNKIIIVIILAFVGISCQERNLSEVPAQTNHYNHTVFEENKLPPRATFFGVESSNINRKEDSKRFLSLNGSWKFHFVKDPKQRPTTFQHVTYDDSHWGEIKVPANWETEGFDHPIYLDERYPFETKWPDIPTDYNPVGTYRKLVEISKEMLSEDIILHFAAAKSAMYVYVNGEYVGYSQGSKTPAEFNITPYLHPGSNLIALQMFRWSDASYLESQDMLRVSGIERDVYLYTQPKVSIADYYVQTNLDSSYTDGVLNAEVTLKNTLSQDAKRTLTIAIKDADSLLFSSNEILIIPADSSIVVSVEKIFHKVNKWSAEEPNRYKVAIAMEDMDNSFNNQYINAYTGFKRVEIKNSQLLVNGQPIYIRGVNRHETHPISGHVVPKEYMEMDIKLMKQHNINAVRSSHYPNDPYWLELCDKYGLYVVDEANIESHPLAINEDTQIGNEESWLPAHMMRLKRMFYRDRNHVSIYSWSLGNEAGEGTVFKTMYNWIKSQDNNRIVQYEPARKEDYTDIYCPMYPRFNYLIEHGQSNSTKPSIMIEYAHAMGNSVGNLQDYWDIIEKYPNLQGGYIWDWVDQSLEYKDKNGTPYFAYGHDFHPDLPTDGNFLNNGLVDPYRRPHPHIVEVKKVYEPIQFSYLGKGILQVDNKNFFTNLSDKEMIWKLFENGVLVDEGEPFRMSIPPQEKQTIFLKGIPSTFNANNEYILEVVMYQKKETEMIPKGHEIAWDQFIIHKKGIQAQKQGDGKSLEINSNKEIIEISNDLVSLELNKMTGEITQWVFNNTVVSNSPIRPNFWRPPTDNDLGNGMQSWAKVWQDATYNLKARLVSPPNKTDKGVTFKVQYDLPNQEADVSIAFTLGNDGSLGLDYSFTPIKKELPSIPRIGMFMLLPTKYNKVSWYGNGPEESYWDRKTGVKAGIYTTEISDAFHRYMRPQETGNRTDVRWVKIQSSSLSLTAKGTLGYINTSTWPFNMTELDFVEGKDGAESASGLVPVTTRHGADIKLGDQMQWNLDLLQMGVGGDNSWGAKVHQEYTIPPKVYKYSIEIVPTLQN</sequence>
<evidence type="ECO:0000256" key="1">
    <source>
        <dbReference type="ARBA" id="ARBA00001412"/>
    </source>
</evidence>
<evidence type="ECO:0000259" key="11">
    <source>
        <dbReference type="SMART" id="SM01038"/>
    </source>
</evidence>
<evidence type="ECO:0000313" key="12">
    <source>
        <dbReference type="EMBL" id="EID72414.1"/>
    </source>
</evidence>
<dbReference type="Proteomes" id="UP000005938">
    <property type="component" value="Unassembled WGS sequence"/>
</dbReference>
<keyword evidence="13" id="KW-1185">Reference proteome</keyword>
<dbReference type="InterPro" id="IPR006103">
    <property type="entry name" value="Glyco_hydro_2_cat"/>
</dbReference>
<dbReference type="PATRIC" id="fig|946077.3.peg.2616"/>
<evidence type="ECO:0000256" key="7">
    <source>
        <dbReference type="ARBA" id="ARBA00022837"/>
    </source>
</evidence>
<dbReference type="EC" id="3.2.1.23" evidence="5 10"/>
<protein>
    <recommendedName>
        <fullName evidence="5 10">Beta-galactosidase</fullName>
        <ecNumber evidence="5 10">3.2.1.23</ecNumber>
    </recommendedName>
    <alternativeName>
        <fullName evidence="9 10">Lactase</fullName>
    </alternativeName>
</protein>
<dbReference type="eggNOG" id="COG3250">
    <property type="taxonomic scope" value="Bacteria"/>
</dbReference>
<keyword evidence="6 10" id="KW-0378">Hydrolase</keyword>
<dbReference type="Gene3D" id="2.60.40.10">
    <property type="entry name" value="Immunoglobulins"/>
    <property type="match status" value="2"/>
</dbReference>
<dbReference type="AlphaFoldDB" id="I0W7P8"/>
<dbReference type="SUPFAM" id="SSF51445">
    <property type="entry name" value="(Trans)glycosidases"/>
    <property type="match status" value="1"/>
</dbReference>
<dbReference type="InterPro" id="IPR011013">
    <property type="entry name" value="Gal_mutarotase_sf_dom"/>
</dbReference>
<dbReference type="InterPro" id="IPR004199">
    <property type="entry name" value="B-gal_small/dom_5"/>
</dbReference>
<reference evidence="12 13" key="1">
    <citation type="journal article" date="2012" name="J. Bacteriol.">
        <title>Genome Sequence of the Halotolerant Bacterium Imtechella halotolerans K1T.</title>
        <authorList>
            <person name="Kumar S."/>
            <person name="Vikram S."/>
            <person name="Subramanian S."/>
            <person name="Raghava G.P."/>
            <person name="Pinnaka A.K."/>
        </authorList>
    </citation>
    <scope>NUCLEOTIDE SEQUENCE [LARGE SCALE GENOMIC DNA]</scope>
    <source>
        <strain evidence="12 13">K1</strain>
    </source>
</reference>
<evidence type="ECO:0000313" key="13">
    <source>
        <dbReference type="Proteomes" id="UP000005938"/>
    </source>
</evidence>
<dbReference type="OrthoDB" id="9801077at2"/>
<dbReference type="STRING" id="946077.W5A_12941"/>
<evidence type="ECO:0000256" key="4">
    <source>
        <dbReference type="ARBA" id="ARBA00011245"/>
    </source>
</evidence>
<comment type="catalytic activity">
    <reaction evidence="1 10">
        <text>Hydrolysis of terminal non-reducing beta-D-galactose residues in beta-D-galactosides.</text>
        <dbReference type="EC" id="3.2.1.23"/>
    </reaction>
</comment>
<dbReference type="InterPro" id="IPR036156">
    <property type="entry name" value="Beta-gal/glucu_dom_sf"/>
</dbReference>
<dbReference type="PANTHER" id="PTHR46323">
    <property type="entry name" value="BETA-GALACTOSIDASE"/>
    <property type="match status" value="1"/>
</dbReference>
<name>I0W7P8_9FLAO</name>
<dbReference type="PRINTS" id="PR00132">
    <property type="entry name" value="GLHYDRLASE2"/>
</dbReference>
<dbReference type="InterPro" id="IPR023230">
    <property type="entry name" value="Glyco_hydro_2_CS"/>
</dbReference>
<dbReference type="InterPro" id="IPR050347">
    <property type="entry name" value="Bact_Beta-galactosidase"/>
</dbReference>
<dbReference type="InterPro" id="IPR006102">
    <property type="entry name" value="Ig-like_GH2"/>
</dbReference>
<proteinExistence type="inferred from homology"/>
<evidence type="ECO:0000256" key="9">
    <source>
        <dbReference type="ARBA" id="ARBA00032230"/>
    </source>
</evidence>
<evidence type="ECO:0000256" key="8">
    <source>
        <dbReference type="ARBA" id="ARBA00023295"/>
    </source>
</evidence>
<dbReference type="Pfam" id="PF00703">
    <property type="entry name" value="Glyco_hydro_2"/>
    <property type="match status" value="1"/>
</dbReference>
<evidence type="ECO:0000256" key="5">
    <source>
        <dbReference type="ARBA" id="ARBA00012756"/>
    </source>
</evidence>
<dbReference type="PROSITE" id="PS00719">
    <property type="entry name" value="GLYCOSYL_HYDROL_F2_1"/>
    <property type="match status" value="1"/>
</dbReference>
<feature type="domain" description="Beta galactosidase small chain/" evidence="11">
    <location>
        <begin position="764"/>
        <end position="1051"/>
    </location>
</feature>
<dbReference type="Gene3D" id="2.60.120.260">
    <property type="entry name" value="Galactose-binding domain-like"/>
    <property type="match status" value="1"/>
</dbReference>
<dbReference type="InterPro" id="IPR013783">
    <property type="entry name" value="Ig-like_fold"/>
</dbReference>
<gene>
    <name evidence="12" type="ORF">W5A_12941</name>
</gene>
<accession>I0W7P8</accession>
<dbReference type="GO" id="GO:0005990">
    <property type="term" value="P:lactose catabolic process"/>
    <property type="evidence" value="ECO:0007669"/>
    <property type="project" value="TreeGrafter"/>
</dbReference>
<organism evidence="12 13">
    <name type="scientific">Imtechella halotolerans K1</name>
    <dbReference type="NCBI Taxonomy" id="946077"/>
    <lineage>
        <taxon>Bacteria</taxon>
        <taxon>Pseudomonadati</taxon>
        <taxon>Bacteroidota</taxon>
        <taxon>Flavobacteriia</taxon>
        <taxon>Flavobacteriales</taxon>
        <taxon>Flavobacteriaceae</taxon>
        <taxon>Imtechella</taxon>
    </lineage>
</organism>
<dbReference type="PROSITE" id="PS51257">
    <property type="entry name" value="PROKAR_LIPOPROTEIN"/>
    <property type="match status" value="1"/>
</dbReference>
<evidence type="ECO:0000256" key="10">
    <source>
        <dbReference type="RuleBase" id="RU361154"/>
    </source>
</evidence>
<dbReference type="Pfam" id="PF16353">
    <property type="entry name" value="LacZ_4"/>
    <property type="match status" value="1"/>
</dbReference>
<dbReference type="InterPro" id="IPR006101">
    <property type="entry name" value="Glyco_hydro_2"/>
</dbReference>
<dbReference type="SUPFAM" id="SSF74650">
    <property type="entry name" value="Galactose mutarotase-like"/>
    <property type="match status" value="1"/>
</dbReference>
<comment type="similarity">
    <text evidence="3 10">Belongs to the glycosyl hydrolase 2 family.</text>
</comment>
<evidence type="ECO:0000256" key="6">
    <source>
        <dbReference type="ARBA" id="ARBA00022801"/>
    </source>
</evidence>
<dbReference type="GO" id="GO:0004565">
    <property type="term" value="F:beta-galactosidase activity"/>
    <property type="evidence" value="ECO:0007669"/>
    <property type="project" value="UniProtKB-EC"/>
</dbReference>
<dbReference type="SMART" id="SM01038">
    <property type="entry name" value="Bgal_small_N"/>
    <property type="match status" value="1"/>
</dbReference>
<keyword evidence="7" id="KW-0106">Calcium</keyword>
<keyword evidence="8 10" id="KW-0326">Glycosidase</keyword>
<dbReference type="Pfam" id="PF02837">
    <property type="entry name" value="Glyco_hydro_2_N"/>
    <property type="match status" value="1"/>
</dbReference>
<dbReference type="EMBL" id="AJJU01000037">
    <property type="protein sequence ID" value="EID72414.1"/>
    <property type="molecule type" value="Genomic_DNA"/>
</dbReference>
<dbReference type="InterPro" id="IPR017853">
    <property type="entry name" value="GH"/>
</dbReference>
<comment type="cofactor">
    <cofactor evidence="2">
        <name>Ca(2+)</name>
        <dbReference type="ChEBI" id="CHEBI:29108"/>
    </cofactor>
</comment>
<dbReference type="InterPro" id="IPR006104">
    <property type="entry name" value="Glyco_hydro_2_N"/>
</dbReference>
<dbReference type="SUPFAM" id="SSF49785">
    <property type="entry name" value="Galactose-binding domain-like"/>
    <property type="match status" value="1"/>
</dbReference>
<dbReference type="SUPFAM" id="SSF49303">
    <property type="entry name" value="beta-Galactosidase/glucuronidase domain"/>
    <property type="match status" value="2"/>
</dbReference>
<dbReference type="Pfam" id="PF02929">
    <property type="entry name" value="Bgal_small_N"/>
    <property type="match status" value="1"/>
</dbReference>
<dbReference type="InterPro" id="IPR014718">
    <property type="entry name" value="GH-type_carb-bd"/>
</dbReference>
<dbReference type="GO" id="GO:0030246">
    <property type="term" value="F:carbohydrate binding"/>
    <property type="evidence" value="ECO:0007669"/>
    <property type="project" value="InterPro"/>
</dbReference>